<evidence type="ECO:0000313" key="2">
    <source>
        <dbReference type="EMBL" id="OUZ17890.1"/>
    </source>
</evidence>
<organism evidence="2 3">
    <name type="scientific">Enterococcus cecorum</name>
    <dbReference type="NCBI Taxonomy" id="44008"/>
    <lineage>
        <taxon>Bacteria</taxon>
        <taxon>Bacillati</taxon>
        <taxon>Bacillota</taxon>
        <taxon>Bacilli</taxon>
        <taxon>Lactobacillales</taxon>
        <taxon>Enterococcaceae</taxon>
        <taxon>Enterococcus</taxon>
    </lineage>
</organism>
<protein>
    <submittedName>
        <fullName evidence="2">Uncharacterized protein</fullName>
    </submittedName>
</protein>
<dbReference type="EMBL" id="NIBL01000002">
    <property type="protein sequence ID" value="OUZ17890.1"/>
    <property type="molecule type" value="Genomic_DNA"/>
</dbReference>
<keyword evidence="1" id="KW-0812">Transmembrane</keyword>
<comment type="caution">
    <text evidence="2">The sequence shown here is derived from an EMBL/GenBank/DDBJ whole genome shotgun (WGS) entry which is preliminary data.</text>
</comment>
<evidence type="ECO:0000313" key="3">
    <source>
        <dbReference type="Proteomes" id="UP000196503"/>
    </source>
</evidence>
<sequence>MKFLFGLLYLMFAIVVLVQMIRTEKKFQYKPLIVCLYYVFCTIITVFVAEKYYVFGLMGFLVIYGLNKIKIR</sequence>
<dbReference type="Proteomes" id="UP000196503">
    <property type="component" value="Unassembled WGS sequence"/>
</dbReference>
<keyword evidence="1" id="KW-0472">Membrane</keyword>
<proteinExistence type="predicted"/>
<dbReference type="AlphaFoldDB" id="A0A200I0L6"/>
<evidence type="ECO:0000256" key="1">
    <source>
        <dbReference type="SAM" id="Phobius"/>
    </source>
</evidence>
<gene>
    <name evidence="2" type="ORF">A5869_001362</name>
</gene>
<keyword evidence="1" id="KW-1133">Transmembrane helix</keyword>
<reference evidence="2 3" key="1">
    <citation type="submission" date="2017-05" db="EMBL/GenBank/DDBJ databases">
        <title>The Genome Sequence of Enterococcus faecium 2D5_DIV0622.</title>
        <authorList>
            <consortium name="The Broad Institute Genomics Platform"/>
            <consortium name="The Broad Institute Genomic Center for Infectious Diseases"/>
            <person name="Earl A."/>
            <person name="Manson A."/>
            <person name="Schwartman J."/>
            <person name="Gilmore M."/>
            <person name="Abouelleil A."/>
            <person name="Cao P."/>
            <person name="Chapman S."/>
            <person name="Cusick C."/>
            <person name="Shea T."/>
            <person name="Young S."/>
            <person name="Neafsey D."/>
            <person name="Nusbaum C."/>
            <person name="Birren B."/>
        </authorList>
    </citation>
    <scope>NUCLEOTIDE SEQUENCE [LARGE SCALE GENOMIC DNA]</scope>
    <source>
        <strain evidence="2 3">2D5_DIV0622</strain>
    </source>
</reference>
<feature type="transmembrane region" description="Helical" evidence="1">
    <location>
        <begin position="36"/>
        <end position="66"/>
    </location>
</feature>
<name>A0A200I0L6_9ENTE</name>
<accession>A0A200I0L6</accession>